<name>A0A7G7LKJ8_PYGAN</name>
<reference evidence="1" key="1">
    <citation type="submission" date="2020-03" db="EMBL/GenBank/DDBJ databases">
        <title>Identification of Novel Circular Rep-Encoding ssDNA Molecules, Viruses, and Circular Molecules in four Penguin Species in South Georgia and the Antarctic.</title>
        <authorList>
            <person name="Levy H."/>
            <person name="Djurhuus A."/>
            <person name="Black C.E."/>
            <person name="Harding C."/>
            <person name="Suazo C."/>
            <person name="Kraberger S."/>
            <person name="Schmidlin K."/>
            <person name="Fontenele R.S."/>
            <person name="Hart T."/>
            <person name="Smith A.L."/>
            <person name="Varsani A."/>
        </authorList>
    </citation>
    <scope>NUCLEOTIDE SEQUENCE</scope>
    <source>
        <strain evidence="1">Antarctic/2_I_CPHALFsw001Ad</strain>
    </source>
</reference>
<dbReference type="EMBL" id="MT196251">
    <property type="protein sequence ID" value="QNG41015.1"/>
    <property type="molecule type" value="Genomic_DNA"/>
</dbReference>
<evidence type="ECO:0000313" key="1">
    <source>
        <dbReference type="EMBL" id="QNG41015.1"/>
    </source>
</evidence>
<accession>A0A7G7LKJ8</accession>
<organism evidence="1">
    <name type="scientific">Pygoscelis antarcticus</name>
    <name type="common">Chinstrap penguin</name>
    <dbReference type="NCBI Taxonomy" id="79643"/>
    <lineage>
        <taxon>Eukaryota</taxon>
        <taxon>Metazoa</taxon>
        <taxon>Chordata</taxon>
        <taxon>Craniata</taxon>
        <taxon>Vertebrata</taxon>
        <taxon>Euteleostomi</taxon>
        <taxon>Archelosauria</taxon>
        <taxon>Archosauria</taxon>
        <taxon>Dinosauria</taxon>
        <taxon>Saurischia</taxon>
        <taxon>Theropoda</taxon>
        <taxon>Coelurosauria</taxon>
        <taxon>Aves</taxon>
        <taxon>Neognathae</taxon>
        <taxon>Neoaves</taxon>
        <taxon>Aequornithes</taxon>
        <taxon>Sphenisciformes</taxon>
        <taxon>Spheniscidae</taxon>
        <taxon>Pygoscelis</taxon>
    </lineage>
</organism>
<protein>
    <submittedName>
        <fullName evidence="1">Uncharacterized protein</fullName>
    </submittedName>
</protein>
<sequence>MKEDDMAKFKLAKDEVFYVLGMGGAPRLRERDGEPSLAPDGSKTYALGGITLKLDGGRDRSVSVHSCTPISLEMGKRYRTDGEVWLTPWVRSGSSFVNYSVIAAKLVIADEK</sequence>
<dbReference type="AlphaFoldDB" id="A0A7G7LKJ8"/>
<proteinExistence type="predicted"/>